<evidence type="ECO:0000256" key="7">
    <source>
        <dbReference type="SAM" id="MobiDB-lite"/>
    </source>
</evidence>
<proteinExistence type="predicted"/>
<feature type="compositionally biased region" description="Basic and acidic residues" evidence="7">
    <location>
        <begin position="67"/>
        <end position="79"/>
    </location>
</feature>
<protein>
    <submittedName>
        <fullName evidence="9">Homeobox protein pnx</fullName>
    </submittedName>
</protein>
<feature type="region of interest" description="Disordered" evidence="7">
    <location>
        <begin position="64"/>
        <end position="118"/>
    </location>
</feature>
<feature type="DNA-binding region" description="Homeobox" evidence="5">
    <location>
        <begin position="120"/>
        <end position="179"/>
    </location>
</feature>
<comment type="caution">
    <text evidence="9">The sequence shown here is derived from an EMBL/GenBank/DDBJ whole genome shotgun (WGS) entry which is preliminary data.</text>
</comment>
<dbReference type="PANTHER" id="PTHR24340:SF106">
    <property type="entry name" value="HOMEOBOX PROTEIN PNX"/>
    <property type="match status" value="1"/>
</dbReference>
<dbReference type="GO" id="GO:0000981">
    <property type="term" value="F:DNA-binding transcription factor activity, RNA polymerase II-specific"/>
    <property type="evidence" value="ECO:0007669"/>
    <property type="project" value="InterPro"/>
</dbReference>
<dbReference type="GO" id="GO:0005634">
    <property type="term" value="C:nucleus"/>
    <property type="evidence" value="ECO:0007669"/>
    <property type="project" value="UniProtKB-SubCell"/>
</dbReference>
<keyword evidence="10" id="KW-1185">Reference proteome</keyword>
<evidence type="ECO:0000259" key="8">
    <source>
        <dbReference type="PROSITE" id="PS50071"/>
    </source>
</evidence>
<evidence type="ECO:0000256" key="2">
    <source>
        <dbReference type="ARBA" id="ARBA00023125"/>
    </source>
</evidence>
<evidence type="ECO:0000256" key="1">
    <source>
        <dbReference type="ARBA" id="ARBA00004123"/>
    </source>
</evidence>
<reference evidence="9" key="1">
    <citation type="submission" date="2018-07" db="EMBL/GenBank/DDBJ databases">
        <title>Comparative genomics of catfishes provides insights into carnivory and benthic adaptation.</title>
        <authorList>
            <person name="Zhang Y."/>
            <person name="Wang D."/>
            <person name="Peng Z."/>
            <person name="Zheng S."/>
            <person name="Shao F."/>
            <person name="Tao W."/>
        </authorList>
    </citation>
    <scope>NUCLEOTIDE SEQUENCE</scope>
    <source>
        <strain evidence="9">Chongqing</strain>
    </source>
</reference>
<dbReference type="InterPro" id="IPR009057">
    <property type="entry name" value="Homeodomain-like_sf"/>
</dbReference>
<dbReference type="PANTHER" id="PTHR24340">
    <property type="entry name" value="HOMEOBOX PROTEIN NKX"/>
    <property type="match status" value="1"/>
</dbReference>
<evidence type="ECO:0000256" key="5">
    <source>
        <dbReference type="PROSITE-ProRule" id="PRU00108"/>
    </source>
</evidence>
<dbReference type="GO" id="GO:0000978">
    <property type="term" value="F:RNA polymerase II cis-regulatory region sequence-specific DNA binding"/>
    <property type="evidence" value="ECO:0007669"/>
    <property type="project" value="TreeGrafter"/>
</dbReference>
<dbReference type="PROSITE" id="PS00027">
    <property type="entry name" value="HOMEOBOX_1"/>
    <property type="match status" value="1"/>
</dbReference>
<evidence type="ECO:0000256" key="3">
    <source>
        <dbReference type="ARBA" id="ARBA00023155"/>
    </source>
</evidence>
<dbReference type="InterPro" id="IPR020479">
    <property type="entry name" value="HD_metazoa"/>
</dbReference>
<feature type="compositionally biased region" description="Acidic residues" evidence="7">
    <location>
        <begin position="88"/>
        <end position="98"/>
    </location>
</feature>
<evidence type="ECO:0000256" key="4">
    <source>
        <dbReference type="ARBA" id="ARBA00023242"/>
    </source>
</evidence>
<dbReference type="AlphaFoldDB" id="A0AAD5AWR1"/>
<comment type="subcellular location">
    <subcellularLocation>
        <location evidence="1 5 6">Nucleus</location>
    </subcellularLocation>
</comment>
<sequence length="233" mass="26741">MREDWATFLKGEDQHASLSLLYCHLVQLPWFGSPRVRVNMQQEHGKPPRISSFSIADILDPSKFTGRHRDARSDKPSDYRHKRSCDEISGDESTEGSDEVSAASEAKESPHISSKAKIKGRRMRTAFTLDQLHVLERSFQNSHYLSVFERHVIAKALELSETQVKIWFQNRRTKWKKEQEGRELEELYHCATIAPVVVPTTLPLNTASCNRSSPVHFYSARNLLTTYPALTLF</sequence>
<accession>A0AAD5AWR1</accession>
<dbReference type="SMART" id="SM00389">
    <property type="entry name" value="HOX"/>
    <property type="match status" value="1"/>
</dbReference>
<dbReference type="EMBL" id="MU551584">
    <property type="protein sequence ID" value="KAI5624428.1"/>
    <property type="molecule type" value="Genomic_DNA"/>
</dbReference>
<feature type="domain" description="Homeobox" evidence="8">
    <location>
        <begin position="118"/>
        <end position="178"/>
    </location>
</feature>
<dbReference type="Gene3D" id="1.10.10.60">
    <property type="entry name" value="Homeodomain-like"/>
    <property type="match status" value="1"/>
</dbReference>
<name>A0AAD5AWR1_SILAS</name>
<keyword evidence="4 5" id="KW-0539">Nucleus</keyword>
<dbReference type="GO" id="GO:0030154">
    <property type="term" value="P:cell differentiation"/>
    <property type="evidence" value="ECO:0007669"/>
    <property type="project" value="TreeGrafter"/>
</dbReference>
<keyword evidence="2 5" id="KW-0238">DNA-binding</keyword>
<dbReference type="InterPro" id="IPR050394">
    <property type="entry name" value="Homeobox_NK-like"/>
</dbReference>
<gene>
    <name evidence="9" type="ORF">C0J50_15950</name>
</gene>
<dbReference type="CDD" id="cd00086">
    <property type="entry name" value="homeodomain"/>
    <property type="match status" value="1"/>
</dbReference>
<dbReference type="PROSITE" id="PS50071">
    <property type="entry name" value="HOMEOBOX_2"/>
    <property type="match status" value="1"/>
</dbReference>
<evidence type="ECO:0000313" key="9">
    <source>
        <dbReference type="EMBL" id="KAI5624428.1"/>
    </source>
</evidence>
<evidence type="ECO:0000256" key="6">
    <source>
        <dbReference type="RuleBase" id="RU000682"/>
    </source>
</evidence>
<dbReference type="Pfam" id="PF00046">
    <property type="entry name" value="Homeodomain"/>
    <property type="match status" value="1"/>
</dbReference>
<dbReference type="PRINTS" id="PR00024">
    <property type="entry name" value="HOMEOBOX"/>
</dbReference>
<keyword evidence="3 5" id="KW-0371">Homeobox</keyword>
<dbReference type="SUPFAM" id="SSF46689">
    <property type="entry name" value="Homeodomain-like"/>
    <property type="match status" value="1"/>
</dbReference>
<dbReference type="InterPro" id="IPR001356">
    <property type="entry name" value="HD"/>
</dbReference>
<organism evidence="9 10">
    <name type="scientific">Silurus asotus</name>
    <name type="common">Amur catfish</name>
    <name type="synonym">Parasilurus asotus</name>
    <dbReference type="NCBI Taxonomy" id="30991"/>
    <lineage>
        <taxon>Eukaryota</taxon>
        <taxon>Metazoa</taxon>
        <taxon>Chordata</taxon>
        <taxon>Craniata</taxon>
        <taxon>Vertebrata</taxon>
        <taxon>Euteleostomi</taxon>
        <taxon>Actinopterygii</taxon>
        <taxon>Neopterygii</taxon>
        <taxon>Teleostei</taxon>
        <taxon>Ostariophysi</taxon>
        <taxon>Siluriformes</taxon>
        <taxon>Siluridae</taxon>
        <taxon>Silurus</taxon>
    </lineage>
</organism>
<dbReference type="Proteomes" id="UP001205998">
    <property type="component" value="Unassembled WGS sequence"/>
</dbReference>
<dbReference type="InterPro" id="IPR017970">
    <property type="entry name" value="Homeobox_CS"/>
</dbReference>
<evidence type="ECO:0000313" key="10">
    <source>
        <dbReference type="Proteomes" id="UP001205998"/>
    </source>
</evidence>